<evidence type="ECO:0000313" key="8">
    <source>
        <dbReference type="Proteomes" id="UP001198602"/>
    </source>
</evidence>
<dbReference type="Proteomes" id="UP001198602">
    <property type="component" value="Unassembled WGS sequence"/>
</dbReference>
<dbReference type="SUPFAM" id="SSF53335">
    <property type="entry name" value="S-adenosyl-L-methionine-dependent methyltransferases"/>
    <property type="match status" value="1"/>
</dbReference>
<dbReference type="GO" id="GO:0016740">
    <property type="term" value="F:transferase activity"/>
    <property type="evidence" value="ECO:0007669"/>
    <property type="project" value="UniProtKB-KW"/>
</dbReference>
<evidence type="ECO:0000259" key="6">
    <source>
        <dbReference type="PROSITE" id="PS51006"/>
    </source>
</evidence>
<dbReference type="InterPro" id="IPR030374">
    <property type="entry name" value="PABS"/>
</dbReference>
<comment type="caution">
    <text evidence="7">The sequence shown here is derived from an EMBL/GenBank/DDBJ whole genome shotgun (WGS) entry which is preliminary data.</text>
</comment>
<feature type="region of interest" description="Disordered" evidence="5">
    <location>
        <begin position="1"/>
        <end position="20"/>
    </location>
</feature>
<feature type="domain" description="PABS" evidence="6">
    <location>
        <begin position="1"/>
        <end position="214"/>
    </location>
</feature>
<keyword evidence="8" id="KW-1185">Reference proteome</keyword>
<dbReference type="InterPro" id="IPR029063">
    <property type="entry name" value="SAM-dependent_MTases_sf"/>
</dbReference>
<evidence type="ECO:0000256" key="4">
    <source>
        <dbReference type="PROSITE-ProRule" id="PRU00354"/>
    </source>
</evidence>
<keyword evidence="3 4" id="KW-0620">Polyamine biosynthesis</keyword>
<dbReference type="Gene3D" id="3.40.50.150">
    <property type="entry name" value="Vaccinia Virus protein VP39"/>
    <property type="match status" value="1"/>
</dbReference>
<name>A0ABS7Y9W8_9BURK</name>
<accession>A0ABS7Y9W8</accession>
<feature type="active site" description="Proton acceptor" evidence="4">
    <location>
        <position position="137"/>
    </location>
</feature>
<dbReference type="PROSITE" id="PS51006">
    <property type="entry name" value="PABS_2"/>
    <property type="match status" value="1"/>
</dbReference>
<sequence length="256" mass="27817">MPAPPELPSPPPPIVSTRGDRRTLEFTPGDIQSEMRLSRPASLVLAYARAMMCFALLVPRPRHIVMVGLGGGSLAKFCHRHLAEARITVLEVRADVIALRGQFGVPPDDARLRVLQADAANWLAEAPGSACDVLLVDGFDATGLPPGLSNARFYADCRRALRPGGVLVANMFDYDPDYVTALQRLQAAFDGQVCWLRGIAGSNQILFAQRPAVRSATPGAILRLLRDGCRNRGLGVGALNRLLARLVLVWLAWRPR</sequence>
<feature type="compositionally biased region" description="Pro residues" evidence="5">
    <location>
        <begin position="1"/>
        <end position="14"/>
    </location>
</feature>
<organism evidence="7 8">
    <name type="scientific">Massilia hydrophila</name>
    <dbReference type="NCBI Taxonomy" id="3044279"/>
    <lineage>
        <taxon>Bacteria</taxon>
        <taxon>Pseudomonadati</taxon>
        <taxon>Pseudomonadota</taxon>
        <taxon>Betaproteobacteria</taxon>
        <taxon>Burkholderiales</taxon>
        <taxon>Oxalobacteraceae</taxon>
        <taxon>Telluria group</taxon>
        <taxon>Massilia</taxon>
    </lineage>
</organism>
<comment type="similarity">
    <text evidence="1">Belongs to the spermidine/spermine synthase family.</text>
</comment>
<evidence type="ECO:0000256" key="3">
    <source>
        <dbReference type="ARBA" id="ARBA00023115"/>
    </source>
</evidence>
<gene>
    <name evidence="7" type="ORF">LE190_11230</name>
</gene>
<evidence type="ECO:0000313" key="7">
    <source>
        <dbReference type="EMBL" id="MCA1856488.1"/>
    </source>
</evidence>
<dbReference type="CDD" id="cd02440">
    <property type="entry name" value="AdoMet_MTases"/>
    <property type="match status" value="1"/>
</dbReference>
<protein>
    <submittedName>
        <fullName evidence="7">Transferase spermidine synthase</fullName>
    </submittedName>
</protein>
<reference evidence="7 8" key="1">
    <citation type="submission" date="2021-07" db="EMBL/GenBank/DDBJ databases">
        <title>Characterization of Violacein-producing bacteria and related species.</title>
        <authorList>
            <person name="Wilson H.S."/>
            <person name="De Leon M.E."/>
        </authorList>
    </citation>
    <scope>NUCLEOTIDE SEQUENCE [LARGE SCALE GENOMIC DNA]</scope>
    <source>
        <strain evidence="7 8">HSC-2F05</strain>
    </source>
</reference>
<evidence type="ECO:0000256" key="5">
    <source>
        <dbReference type="SAM" id="MobiDB-lite"/>
    </source>
</evidence>
<proteinExistence type="inferred from homology"/>
<dbReference type="PANTHER" id="PTHR43317:SF11">
    <property type="entry name" value="POLYAMINE AMINOPROPYLTRANSFERASE 2"/>
    <property type="match status" value="1"/>
</dbReference>
<evidence type="ECO:0000256" key="2">
    <source>
        <dbReference type="ARBA" id="ARBA00022679"/>
    </source>
</evidence>
<evidence type="ECO:0000256" key="1">
    <source>
        <dbReference type="ARBA" id="ARBA00007867"/>
    </source>
</evidence>
<dbReference type="RefSeq" id="WP_225238764.1">
    <property type="nucleotide sequence ID" value="NZ_JAHYBX010000003.1"/>
</dbReference>
<dbReference type="Pfam" id="PF01564">
    <property type="entry name" value="Spermine_synth"/>
    <property type="match status" value="1"/>
</dbReference>
<dbReference type="EMBL" id="JAHYBX010000003">
    <property type="protein sequence ID" value="MCA1856488.1"/>
    <property type="molecule type" value="Genomic_DNA"/>
</dbReference>
<dbReference type="PANTHER" id="PTHR43317">
    <property type="entry name" value="THERMOSPERMINE SYNTHASE ACAULIS5"/>
    <property type="match status" value="1"/>
</dbReference>
<keyword evidence="2 4" id="KW-0808">Transferase</keyword>